<dbReference type="InterPro" id="IPR045716">
    <property type="entry name" value="CHRDL_1/2_C"/>
</dbReference>
<dbReference type="PROSITE" id="PS50184">
    <property type="entry name" value="VWFC_2"/>
    <property type="match status" value="3"/>
</dbReference>
<dbReference type="GO" id="GO:0005615">
    <property type="term" value="C:extracellular space"/>
    <property type="evidence" value="ECO:0007669"/>
    <property type="project" value="TreeGrafter"/>
</dbReference>
<dbReference type="PANTHER" id="PTHR46303">
    <property type="entry name" value="VWFC DOMAIN-CONTAINING PROTEIN"/>
    <property type="match status" value="1"/>
</dbReference>
<proteinExistence type="predicted"/>
<dbReference type="Gene3D" id="2.10.70.10">
    <property type="entry name" value="Complement Module, domain 1"/>
    <property type="match status" value="1"/>
</dbReference>
<evidence type="ECO:0000256" key="3">
    <source>
        <dbReference type="ARBA" id="ARBA00022525"/>
    </source>
</evidence>
<feature type="domain" description="VWFC" evidence="9">
    <location>
        <begin position="261"/>
        <end position="326"/>
    </location>
</feature>
<evidence type="ECO:0000256" key="6">
    <source>
        <dbReference type="ARBA" id="ARBA00023180"/>
    </source>
</evidence>
<comment type="subcellular location">
    <subcellularLocation>
        <location evidence="1">Secreted</location>
    </subcellularLocation>
</comment>
<name>A0A6J1UTQ0_9SAUR</name>
<keyword evidence="4 8" id="KW-0732">Signal</keyword>
<evidence type="ECO:0000256" key="4">
    <source>
        <dbReference type="ARBA" id="ARBA00022729"/>
    </source>
</evidence>
<dbReference type="Pfam" id="PF00093">
    <property type="entry name" value="VWC"/>
    <property type="match status" value="1"/>
</dbReference>
<evidence type="ECO:0000256" key="7">
    <source>
        <dbReference type="SAM" id="MobiDB-lite"/>
    </source>
</evidence>
<feature type="signal peptide" evidence="8">
    <location>
        <begin position="1"/>
        <end position="31"/>
    </location>
</feature>
<evidence type="ECO:0000259" key="9">
    <source>
        <dbReference type="PROSITE" id="PS50184"/>
    </source>
</evidence>
<evidence type="ECO:0000256" key="1">
    <source>
        <dbReference type="ARBA" id="ARBA00004613"/>
    </source>
</evidence>
<dbReference type="Gene3D" id="6.20.200.20">
    <property type="match status" value="2"/>
</dbReference>
<keyword evidence="2" id="KW-0217">Developmental protein</keyword>
<dbReference type="KEGG" id="nss:113419290"/>
<dbReference type="GO" id="GO:0030514">
    <property type="term" value="P:negative regulation of BMP signaling pathway"/>
    <property type="evidence" value="ECO:0007669"/>
    <property type="project" value="TreeGrafter"/>
</dbReference>
<reference evidence="11" key="1">
    <citation type="submission" date="2025-08" db="UniProtKB">
        <authorList>
            <consortium name="RefSeq"/>
        </authorList>
    </citation>
    <scope>IDENTIFICATION</scope>
</reference>
<evidence type="ECO:0000313" key="11">
    <source>
        <dbReference type="RefSeq" id="XP_026534357.1"/>
    </source>
</evidence>
<dbReference type="Proteomes" id="UP000504612">
    <property type="component" value="Unplaced"/>
</dbReference>
<gene>
    <name evidence="11" type="primary">CHRDL1</name>
</gene>
<evidence type="ECO:0000256" key="2">
    <source>
        <dbReference type="ARBA" id="ARBA00022473"/>
    </source>
</evidence>
<dbReference type="RefSeq" id="XP_026534357.1">
    <property type="nucleotide sequence ID" value="XM_026678572.1"/>
</dbReference>
<dbReference type="Pfam" id="PF19548">
    <property type="entry name" value="CHRDL_1_2_C"/>
    <property type="match status" value="1"/>
</dbReference>
<dbReference type="PROSITE" id="PS01208">
    <property type="entry name" value="VWFC_1"/>
    <property type="match status" value="1"/>
</dbReference>
<dbReference type="GO" id="GO:0030154">
    <property type="term" value="P:cell differentiation"/>
    <property type="evidence" value="ECO:0007669"/>
    <property type="project" value="TreeGrafter"/>
</dbReference>
<feature type="domain" description="VWFC" evidence="9">
    <location>
        <begin position="117"/>
        <end position="183"/>
    </location>
</feature>
<dbReference type="GO" id="GO:0036122">
    <property type="term" value="F:BMP binding"/>
    <property type="evidence" value="ECO:0007669"/>
    <property type="project" value="TreeGrafter"/>
</dbReference>
<dbReference type="CTD" id="91851"/>
<dbReference type="PANTHER" id="PTHR46303:SF2">
    <property type="entry name" value="CHORDIN-LIKE PROTEIN 1"/>
    <property type="match status" value="1"/>
</dbReference>
<sequence length="455" mass="51716">MVGMKKMWNLEHIRLICACLLCLIFTEESKTESGKYSETYCMFQDKKYQVEEKWNPNLEPYGIFHCLECRCTEKGNVLCMKVKCATLRCSNPIHNSSKCCPSCPDQPVVSDIRIAGKACNYSGTIYQHGEMFSIEGIFKNKQPNQCAQCSCSEGKIYCALKTCPDLTCTSPVSVSDSCCQICKDEESLRDLDGELIRQPAIREARHSPPSQPESSTSSPRLAAIILQPPEGKARFKSMPNTSQRSGTFVRIVLNNRQKVGEVCISNGKTYSQGETWHPFLRNYGTVECVLCTCNGTKPECKAIQCPYQYPCEQPKKIEGKCCKVCPEEIESQLPDDQDYFCSDETFPVYEAIRNISNGTLRQIALEKNETSEVEIYTWTIKRDILSPINTDTISKEEFRELSYFLQITRTTLNKWKIFSEGAAQINQICENRDCRTELEELLKVLYLEKSEQDGC</sequence>
<dbReference type="GeneID" id="113419290"/>
<keyword evidence="5" id="KW-0677">Repeat</keyword>
<keyword evidence="10" id="KW-1185">Reference proteome</keyword>
<feature type="chain" id="PRO_5026774347" evidence="8">
    <location>
        <begin position="32"/>
        <end position="455"/>
    </location>
</feature>
<protein>
    <submittedName>
        <fullName evidence="11">Chordin-like protein 1</fullName>
    </submittedName>
</protein>
<evidence type="ECO:0000256" key="5">
    <source>
        <dbReference type="ARBA" id="ARBA00022737"/>
    </source>
</evidence>
<evidence type="ECO:0000256" key="8">
    <source>
        <dbReference type="SAM" id="SignalP"/>
    </source>
</evidence>
<keyword evidence="6" id="KW-0325">Glycoprotein</keyword>
<dbReference type="SUPFAM" id="SSF57603">
    <property type="entry name" value="FnI-like domain"/>
    <property type="match status" value="3"/>
</dbReference>
<organism evidence="10 11">
    <name type="scientific">Notechis scutatus</name>
    <name type="common">mainland tiger snake</name>
    <dbReference type="NCBI Taxonomy" id="8663"/>
    <lineage>
        <taxon>Eukaryota</taxon>
        <taxon>Metazoa</taxon>
        <taxon>Chordata</taxon>
        <taxon>Craniata</taxon>
        <taxon>Vertebrata</taxon>
        <taxon>Euteleostomi</taxon>
        <taxon>Lepidosauria</taxon>
        <taxon>Squamata</taxon>
        <taxon>Bifurcata</taxon>
        <taxon>Unidentata</taxon>
        <taxon>Episquamata</taxon>
        <taxon>Toxicofera</taxon>
        <taxon>Serpentes</taxon>
        <taxon>Colubroidea</taxon>
        <taxon>Elapidae</taxon>
        <taxon>Hydrophiinae</taxon>
        <taxon>Notechis</taxon>
    </lineage>
</organism>
<feature type="region of interest" description="Disordered" evidence="7">
    <location>
        <begin position="200"/>
        <end position="220"/>
    </location>
</feature>
<feature type="domain" description="VWFC" evidence="9">
    <location>
        <begin position="39"/>
        <end position="104"/>
    </location>
</feature>
<keyword evidence="3" id="KW-0964">Secreted</keyword>
<dbReference type="InterPro" id="IPR001007">
    <property type="entry name" value="VWF_dom"/>
</dbReference>
<accession>A0A6J1UTQ0</accession>
<dbReference type="InterPro" id="IPR045717">
    <property type="entry name" value="CHRDL1/2"/>
</dbReference>
<dbReference type="SMART" id="SM00214">
    <property type="entry name" value="VWC"/>
    <property type="match status" value="3"/>
</dbReference>
<dbReference type="Pfam" id="PF23334">
    <property type="entry name" value="VWC2L_2nd"/>
    <property type="match status" value="2"/>
</dbReference>
<dbReference type="AlphaFoldDB" id="A0A6J1UTQ0"/>
<evidence type="ECO:0000313" key="10">
    <source>
        <dbReference type="Proteomes" id="UP000504612"/>
    </source>
</evidence>